<comment type="caution">
    <text evidence="1">The sequence shown here is derived from an EMBL/GenBank/DDBJ whole genome shotgun (WGS) entry which is preliminary data.</text>
</comment>
<accession>A0A7Y6ESD6</accession>
<proteinExistence type="predicted"/>
<dbReference type="Proteomes" id="UP000526125">
    <property type="component" value="Unassembled WGS sequence"/>
</dbReference>
<keyword evidence="2" id="KW-1185">Reference proteome</keyword>
<reference evidence="1 2" key="1">
    <citation type="submission" date="2020-05" db="EMBL/GenBank/DDBJ databases">
        <title>Genome Sequencing of Type Strains.</title>
        <authorList>
            <person name="Lemaire J.F."/>
            <person name="Inderbitzin P."/>
            <person name="Gregorio O.A."/>
            <person name="Collins S.B."/>
            <person name="Wespe N."/>
            <person name="Knight-Connoni V."/>
        </authorList>
    </citation>
    <scope>NUCLEOTIDE SEQUENCE [LARGE SCALE GENOMIC DNA]</scope>
    <source>
        <strain evidence="1 2">LMG 21957</strain>
    </source>
</reference>
<dbReference type="AlphaFoldDB" id="A0A7Y6ESD6"/>
<organism evidence="1 2">
    <name type="scientific">Paenibacillus xylanilyticus</name>
    <dbReference type="NCBI Taxonomy" id="248903"/>
    <lineage>
        <taxon>Bacteria</taxon>
        <taxon>Bacillati</taxon>
        <taxon>Bacillota</taxon>
        <taxon>Bacilli</taxon>
        <taxon>Bacillales</taxon>
        <taxon>Paenibacillaceae</taxon>
        <taxon>Paenibacillus</taxon>
    </lineage>
</organism>
<evidence type="ECO:0000313" key="1">
    <source>
        <dbReference type="EMBL" id="NUU74797.1"/>
    </source>
</evidence>
<protein>
    <submittedName>
        <fullName evidence="1">Uncharacterized protein</fullName>
    </submittedName>
</protein>
<gene>
    <name evidence="1" type="ORF">HP552_06015</name>
</gene>
<dbReference type="EMBL" id="JABMCB010000159">
    <property type="protein sequence ID" value="NUU74797.1"/>
    <property type="molecule type" value="Genomic_DNA"/>
</dbReference>
<evidence type="ECO:0000313" key="2">
    <source>
        <dbReference type="Proteomes" id="UP000526125"/>
    </source>
</evidence>
<name>A0A7Y6ESD6_9BACL</name>
<dbReference type="RefSeq" id="WP_175394665.1">
    <property type="nucleotide sequence ID" value="NZ_JABMCB010000159.1"/>
</dbReference>
<sequence>MNEQMIILVIKSKDMELKKRYGKFREYATLSVSREISFQERVDILESMGDCAEKVQQQIAALSEEGVSVERIEDSVINRLPAGEVRAKLSNGLFNKADLLDLLQHQRDQLPEEFTDLCCSLADQLGQDEYILFWNMGELEAHALLSH</sequence>